<accession>A0A4Y7STZ1</accession>
<evidence type="ECO:0000256" key="1">
    <source>
        <dbReference type="SAM" id="MobiDB-lite"/>
    </source>
</evidence>
<dbReference type="EMBL" id="QPFP01000057">
    <property type="protein sequence ID" value="TEB25335.1"/>
    <property type="molecule type" value="Genomic_DNA"/>
</dbReference>
<dbReference type="AlphaFoldDB" id="A0A4Y7STZ1"/>
<name>A0A4Y7STZ1_COPMI</name>
<protein>
    <submittedName>
        <fullName evidence="2">Uncharacterized protein</fullName>
    </submittedName>
</protein>
<evidence type="ECO:0000313" key="3">
    <source>
        <dbReference type="Proteomes" id="UP000298030"/>
    </source>
</evidence>
<proteinExistence type="predicted"/>
<reference evidence="2 3" key="1">
    <citation type="journal article" date="2019" name="Nat. Ecol. Evol.">
        <title>Megaphylogeny resolves global patterns of mushroom evolution.</title>
        <authorList>
            <person name="Varga T."/>
            <person name="Krizsan K."/>
            <person name="Foldi C."/>
            <person name="Dima B."/>
            <person name="Sanchez-Garcia M."/>
            <person name="Sanchez-Ramirez S."/>
            <person name="Szollosi G.J."/>
            <person name="Szarkandi J.G."/>
            <person name="Papp V."/>
            <person name="Albert L."/>
            <person name="Andreopoulos W."/>
            <person name="Angelini C."/>
            <person name="Antonin V."/>
            <person name="Barry K.W."/>
            <person name="Bougher N.L."/>
            <person name="Buchanan P."/>
            <person name="Buyck B."/>
            <person name="Bense V."/>
            <person name="Catcheside P."/>
            <person name="Chovatia M."/>
            <person name="Cooper J."/>
            <person name="Damon W."/>
            <person name="Desjardin D."/>
            <person name="Finy P."/>
            <person name="Geml J."/>
            <person name="Haridas S."/>
            <person name="Hughes K."/>
            <person name="Justo A."/>
            <person name="Karasinski D."/>
            <person name="Kautmanova I."/>
            <person name="Kiss B."/>
            <person name="Kocsube S."/>
            <person name="Kotiranta H."/>
            <person name="LaButti K.M."/>
            <person name="Lechner B.E."/>
            <person name="Liimatainen K."/>
            <person name="Lipzen A."/>
            <person name="Lukacs Z."/>
            <person name="Mihaltcheva S."/>
            <person name="Morgado L.N."/>
            <person name="Niskanen T."/>
            <person name="Noordeloos M.E."/>
            <person name="Ohm R.A."/>
            <person name="Ortiz-Santana B."/>
            <person name="Ovrebo C."/>
            <person name="Racz N."/>
            <person name="Riley R."/>
            <person name="Savchenko A."/>
            <person name="Shiryaev A."/>
            <person name="Soop K."/>
            <person name="Spirin V."/>
            <person name="Szebenyi C."/>
            <person name="Tomsovsky M."/>
            <person name="Tulloss R.E."/>
            <person name="Uehling J."/>
            <person name="Grigoriev I.V."/>
            <person name="Vagvolgyi C."/>
            <person name="Papp T."/>
            <person name="Martin F.M."/>
            <person name="Miettinen O."/>
            <person name="Hibbett D.S."/>
            <person name="Nagy L.G."/>
        </authorList>
    </citation>
    <scope>NUCLEOTIDE SEQUENCE [LARGE SCALE GENOMIC DNA]</scope>
    <source>
        <strain evidence="2 3">FP101781</strain>
    </source>
</reference>
<keyword evidence="3" id="KW-1185">Reference proteome</keyword>
<evidence type="ECO:0000313" key="2">
    <source>
        <dbReference type="EMBL" id="TEB25335.1"/>
    </source>
</evidence>
<dbReference type="Proteomes" id="UP000298030">
    <property type="component" value="Unassembled WGS sequence"/>
</dbReference>
<gene>
    <name evidence="2" type="ORF">FA13DRAFT_1713975</name>
</gene>
<organism evidence="2 3">
    <name type="scientific">Coprinellus micaceus</name>
    <name type="common">Glistening ink-cap mushroom</name>
    <name type="synonym">Coprinus micaceus</name>
    <dbReference type="NCBI Taxonomy" id="71717"/>
    <lineage>
        <taxon>Eukaryota</taxon>
        <taxon>Fungi</taxon>
        <taxon>Dikarya</taxon>
        <taxon>Basidiomycota</taxon>
        <taxon>Agaricomycotina</taxon>
        <taxon>Agaricomycetes</taxon>
        <taxon>Agaricomycetidae</taxon>
        <taxon>Agaricales</taxon>
        <taxon>Agaricineae</taxon>
        <taxon>Psathyrellaceae</taxon>
        <taxon>Coprinellus</taxon>
    </lineage>
</organism>
<comment type="caution">
    <text evidence="2">The sequence shown here is derived from an EMBL/GenBank/DDBJ whole genome shotgun (WGS) entry which is preliminary data.</text>
</comment>
<sequence>MGCAVKAIGTMATLSKQCRQGIRELAHAMDGPLGHRSTQPRSPAYLRTLYDILVCGAHVFHARKHAKQRVYNKHGNLPIGDAQVREKDLGTRNMGKVAQLSALRTQGPHEQITAEASQSPIARHQTKQRERKPNPIMTKPSLDESLAYIHCQSNGTSLTPLECHQVHPTRLELASQRLSIGRLQLIRKGIFSWLCLFIPGANW</sequence>
<feature type="region of interest" description="Disordered" evidence="1">
    <location>
        <begin position="104"/>
        <end position="136"/>
    </location>
</feature>